<dbReference type="Gene3D" id="1.10.260.40">
    <property type="entry name" value="lambda repressor-like DNA-binding domains"/>
    <property type="match status" value="1"/>
</dbReference>
<gene>
    <name evidence="2" type="ORF">GCM10012285_41110</name>
</gene>
<dbReference type="InterPro" id="IPR001387">
    <property type="entry name" value="Cro/C1-type_HTH"/>
</dbReference>
<dbReference type="GeneID" id="301549835"/>
<evidence type="ECO:0000313" key="3">
    <source>
        <dbReference type="Proteomes" id="UP000600080"/>
    </source>
</evidence>
<feature type="domain" description="HTH cro/C1-type" evidence="1">
    <location>
        <begin position="28"/>
        <end position="84"/>
    </location>
</feature>
<dbReference type="InterPro" id="IPR043917">
    <property type="entry name" value="DUF5753"/>
</dbReference>
<comment type="caution">
    <text evidence="2">The sequence shown here is derived from an EMBL/GenBank/DDBJ whole genome shotgun (WGS) entry which is preliminary data.</text>
</comment>
<dbReference type="PROSITE" id="PS50943">
    <property type="entry name" value="HTH_CROC1"/>
    <property type="match status" value="1"/>
</dbReference>
<organism evidence="2 3">
    <name type="scientific">Streptomyces kronopolitis</name>
    <dbReference type="NCBI Taxonomy" id="1612435"/>
    <lineage>
        <taxon>Bacteria</taxon>
        <taxon>Bacillati</taxon>
        <taxon>Actinomycetota</taxon>
        <taxon>Actinomycetes</taxon>
        <taxon>Kitasatosporales</taxon>
        <taxon>Streptomycetaceae</taxon>
        <taxon>Streptomyces</taxon>
    </lineage>
</organism>
<dbReference type="Proteomes" id="UP000600080">
    <property type="component" value="Unassembled WGS sequence"/>
</dbReference>
<evidence type="ECO:0000313" key="2">
    <source>
        <dbReference type="EMBL" id="GGN51222.1"/>
    </source>
</evidence>
<dbReference type="CDD" id="cd00093">
    <property type="entry name" value="HTH_XRE"/>
    <property type="match status" value="1"/>
</dbReference>
<proteinExistence type="predicted"/>
<accession>A0ABQ2JR38</accession>
<dbReference type="Pfam" id="PF13560">
    <property type="entry name" value="HTH_31"/>
    <property type="match status" value="1"/>
</dbReference>
<reference evidence="3" key="1">
    <citation type="journal article" date="2019" name="Int. J. Syst. Evol. Microbiol.">
        <title>The Global Catalogue of Microorganisms (GCM) 10K type strain sequencing project: providing services to taxonomists for standard genome sequencing and annotation.</title>
        <authorList>
            <consortium name="The Broad Institute Genomics Platform"/>
            <consortium name="The Broad Institute Genome Sequencing Center for Infectious Disease"/>
            <person name="Wu L."/>
            <person name="Ma J."/>
        </authorList>
    </citation>
    <scope>NUCLEOTIDE SEQUENCE [LARGE SCALE GENOMIC DNA]</scope>
    <source>
        <strain evidence="3">CGMCC 4.7323</strain>
    </source>
</reference>
<dbReference type="SUPFAM" id="SSF47413">
    <property type="entry name" value="lambda repressor-like DNA-binding domains"/>
    <property type="match status" value="1"/>
</dbReference>
<name>A0ABQ2JR38_9ACTN</name>
<sequence length="308" mass="34444">MSDRVLSVVVGGDEEAPATADLVLGKYLLQLRKQAGLTLKQVVDAGAFSSVSMLSKYEGGKVTVQEQAVIKLVKFLGIQDAEELDELRALVGQARAKEWWSGFSDVVPGWLSRLFSMENSAHEIWTYQGNFVPGLLQTSDYARALMCAPYRRPGSDGVDLKAAKMIERRLTVRLQRQSLLDQANAPDLYVVLDENVLSRPTGGRSVMRGQLRQLYNYGENKSRIHIRVLPFSAAEFVTPLKTAMTLLKFVPGQGGDVVYIECSNEGGTYENEREPVERHKASFEELWEHAMDKEASLKLLDVYTNKLR</sequence>
<dbReference type="Pfam" id="PF19054">
    <property type="entry name" value="DUF5753"/>
    <property type="match status" value="1"/>
</dbReference>
<dbReference type="EMBL" id="BMND01000018">
    <property type="protein sequence ID" value="GGN51222.1"/>
    <property type="molecule type" value="Genomic_DNA"/>
</dbReference>
<dbReference type="RefSeq" id="WP_189100170.1">
    <property type="nucleotide sequence ID" value="NZ_BMND01000018.1"/>
</dbReference>
<dbReference type="InterPro" id="IPR010982">
    <property type="entry name" value="Lambda_DNA-bd_dom_sf"/>
</dbReference>
<dbReference type="SMART" id="SM00530">
    <property type="entry name" value="HTH_XRE"/>
    <property type="match status" value="1"/>
</dbReference>
<protein>
    <submittedName>
        <fullName evidence="2">Transcriptional regulator</fullName>
    </submittedName>
</protein>
<keyword evidence="3" id="KW-1185">Reference proteome</keyword>
<evidence type="ECO:0000259" key="1">
    <source>
        <dbReference type="PROSITE" id="PS50943"/>
    </source>
</evidence>